<dbReference type="PANTHER" id="PTHR34710">
    <property type="entry name" value="OS03G0834100 PROTEIN"/>
    <property type="match status" value="1"/>
</dbReference>
<protein>
    <recommendedName>
        <fullName evidence="1">DUF3615 domain-containing protein</fullName>
    </recommendedName>
</protein>
<dbReference type="Pfam" id="PF12274">
    <property type="entry name" value="DUF3615"/>
    <property type="match status" value="1"/>
</dbReference>
<comment type="caution">
    <text evidence="2">The sequence shown here is derived from an EMBL/GenBank/DDBJ whole genome shotgun (WGS) entry which is preliminary data.</text>
</comment>
<accession>A0A835BFP9</accession>
<organism evidence="2 3">
    <name type="scientific">Digitaria exilis</name>
    <dbReference type="NCBI Taxonomy" id="1010633"/>
    <lineage>
        <taxon>Eukaryota</taxon>
        <taxon>Viridiplantae</taxon>
        <taxon>Streptophyta</taxon>
        <taxon>Embryophyta</taxon>
        <taxon>Tracheophyta</taxon>
        <taxon>Spermatophyta</taxon>
        <taxon>Magnoliopsida</taxon>
        <taxon>Liliopsida</taxon>
        <taxon>Poales</taxon>
        <taxon>Poaceae</taxon>
        <taxon>PACMAD clade</taxon>
        <taxon>Panicoideae</taxon>
        <taxon>Panicodae</taxon>
        <taxon>Paniceae</taxon>
        <taxon>Anthephorinae</taxon>
        <taxon>Digitaria</taxon>
    </lineage>
</organism>
<evidence type="ECO:0000313" key="2">
    <source>
        <dbReference type="EMBL" id="KAF8696728.1"/>
    </source>
</evidence>
<proteinExistence type="predicted"/>
<dbReference type="PANTHER" id="PTHR34710:SF18">
    <property type="entry name" value="OS05G0522700 PROTEIN"/>
    <property type="match status" value="1"/>
</dbReference>
<evidence type="ECO:0000313" key="3">
    <source>
        <dbReference type="Proteomes" id="UP000636709"/>
    </source>
</evidence>
<gene>
    <name evidence="2" type="ORF">HU200_036356</name>
</gene>
<evidence type="ECO:0000259" key="1">
    <source>
        <dbReference type="Pfam" id="PF12274"/>
    </source>
</evidence>
<dbReference type="Proteomes" id="UP000636709">
    <property type="component" value="Unassembled WGS sequence"/>
</dbReference>
<sequence length="143" mass="16315">MTKHSGFDYGCCWTHGNFVARQKTSGCFNFLRAPRTIFFFELVTREGFNGVVTCIPLDEPVTETYSFLGFPLGWHTRHFGRAEKICKTCYHRCDDPPGPRKPLPCGHEGAEIVCDMCYLKSYVLHPLPGEFTFGYKKQGNAYN</sequence>
<dbReference type="OrthoDB" id="663959at2759"/>
<dbReference type="AlphaFoldDB" id="A0A835BFP9"/>
<dbReference type="InterPro" id="IPR022059">
    <property type="entry name" value="DUF3615"/>
</dbReference>
<name>A0A835BFP9_9POAL</name>
<feature type="domain" description="DUF3615" evidence="1">
    <location>
        <begin position="7"/>
        <end position="92"/>
    </location>
</feature>
<reference evidence="2" key="1">
    <citation type="submission" date="2020-07" db="EMBL/GenBank/DDBJ databases">
        <title>Genome sequence and genetic diversity analysis of an under-domesticated orphan crop, white fonio (Digitaria exilis).</title>
        <authorList>
            <person name="Bennetzen J.L."/>
            <person name="Chen S."/>
            <person name="Ma X."/>
            <person name="Wang X."/>
            <person name="Yssel A.E.J."/>
            <person name="Chaluvadi S.R."/>
            <person name="Johnson M."/>
            <person name="Gangashetty P."/>
            <person name="Hamidou F."/>
            <person name="Sanogo M.D."/>
            <person name="Zwaenepoel A."/>
            <person name="Wallace J."/>
            <person name="Van De Peer Y."/>
            <person name="Van Deynze A."/>
        </authorList>
    </citation>
    <scope>NUCLEOTIDE SEQUENCE</scope>
    <source>
        <tissue evidence="2">Leaves</tissue>
    </source>
</reference>
<dbReference type="EMBL" id="JACEFO010001880">
    <property type="protein sequence ID" value="KAF8696728.1"/>
    <property type="molecule type" value="Genomic_DNA"/>
</dbReference>
<keyword evidence="3" id="KW-1185">Reference proteome</keyword>